<evidence type="ECO:0000313" key="4">
    <source>
        <dbReference type="Proteomes" id="UP000056925"/>
    </source>
</evidence>
<dbReference type="GO" id="GO:0032259">
    <property type="term" value="P:methylation"/>
    <property type="evidence" value="ECO:0007669"/>
    <property type="project" value="UniProtKB-KW"/>
</dbReference>
<dbReference type="Pfam" id="PF04208">
    <property type="entry name" value="MtrA"/>
    <property type="match status" value="1"/>
</dbReference>
<accession>A0A0E3L063</accession>
<organism evidence="3 4">
    <name type="scientific">Methanosarcina thermophila CHTI-55</name>
    <dbReference type="NCBI Taxonomy" id="1434121"/>
    <lineage>
        <taxon>Archaea</taxon>
        <taxon>Methanobacteriati</taxon>
        <taxon>Methanobacteriota</taxon>
        <taxon>Stenosarchaea group</taxon>
        <taxon>Methanomicrobia</taxon>
        <taxon>Methanosarcinales</taxon>
        <taxon>Methanosarcinaceae</taxon>
        <taxon>Methanosarcina</taxon>
    </lineage>
</organism>
<evidence type="ECO:0000256" key="1">
    <source>
        <dbReference type="ARBA" id="ARBA00022603"/>
    </source>
</evidence>
<dbReference type="RefSeq" id="WP_082086695.1">
    <property type="nucleotide sequence ID" value="NZ_CP009502.1"/>
</dbReference>
<dbReference type="PATRIC" id="fig|1434121.4.peg.895"/>
<evidence type="ECO:0000313" key="3">
    <source>
        <dbReference type="EMBL" id="AKB15028.1"/>
    </source>
</evidence>
<gene>
    <name evidence="3" type="ORF">MSTHC_0710</name>
</gene>
<sequence length="197" mass="21378">MKTIAETWPIVKGDYTVGDPNSRIAVVTLASQINPSPEAAIWGSSKTENLGVEKIIANVISNSNIRYVLVCGMESRGHLAGQSLLAIHANGIDEKGRIIGSEGAIPFIENLSREAVKRFQQQVVLINRIGLTDPDEIMKIVRKYKYCGEAYPDEPVVAVSQKKRQPTFSVPLSGDIIISEGLVMDAVSGIICEAEDL</sequence>
<keyword evidence="1 3" id="KW-0489">Methyltransferase</keyword>
<dbReference type="AlphaFoldDB" id="A0A0E3L063"/>
<keyword evidence="2 3" id="KW-0808">Transferase</keyword>
<dbReference type="GO" id="GO:0008168">
    <property type="term" value="F:methyltransferase activity"/>
    <property type="evidence" value="ECO:0007669"/>
    <property type="project" value="UniProtKB-KW"/>
</dbReference>
<proteinExistence type="predicted"/>
<dbReference type="InterPro" id="IPR030688">
    <property type="entry name" value="MeTrfase_MtrA/MtxA"/>
</dbReference>
<dbReference type="EC" id="2.1.1.86" evidence="3"/>
<dbReference type="PIRSF" id="PIRSF009452">
    <property type="entry name" value="MtrA_MtxA"/>
    <property type="match status" value="1"/>
</dbReference>
<protein>
    <submittedName>
        <fullName evidence="3">Tetrahydromethanopterin S-methyltransferase subunit A 1</fullName>
        <ecNumber evidence="3">2.1.1.86</ecNumber>
    </submittedName>
</protein>
<reference evidence="3 4" key="1">
    <citation type="submission" date="2014-07" db="EMBL/GenBank/DDBJ databases">
        <title>Methanogenic archaea and the global carbon cycle.</title>
        <authorList>
            <person name="Henriksen J.R."/>
            <person name="Luke J."/>
            <person name="Reinhart S."/>
            <person name="Benedict M.N."/>
            <person name="Youngblut N.D."/>
            <person name="Metcalf M.E."/>
            <person name="Whitaker R.J."/>
            <person name="Metcalf W.W."/>
        </authorList>
    </citation>
    <scope>NUCLEOTIDE SEQUENCE [LARGE SCALE GENOMIC DNA]</scope>
    <source>
        <strain evidence="3 4">CHTI-55</strain>
    </source>
</reference>
<dbReference type="HOGENOM" id="CLU_100863_0_0_2"/>
<dbReference type="GeneID" id="41602013"/>
<name>A0A0E3L063_METTE</name>
<dbReference type="KEGG" id="mthe:MSTHC_0710"/>
<dbReference type="NCBIfam" id="NF010654">
    <property type="entry name" value="PRK14053.1"/>
    <property type="match status" value="1"/>
</dbReference>
<dbReference type="Proteomes" id="UP000056925">
    <property type="component" value="Chromosome"/>
</dbReference>
<dbReference type="EMBL" id="CP009502">
    <property type="protein sequence ID" value="AKB15028.1"/>
    <property type="molecule type" value="Genomic_DNA"/>
</dbReference>
<dbReference type="NCBIfam" id="NF002126">
    <property type="entry name" value="PRK00964.1-4"/>
    <property type="match status" value="1"/>
</dbReference>
<evidence type="ECO:0000256" key="2">
    <source>
        <dbReference type="ARBA" id="ARBA00022679"/>
    </source>
</evidence>